<evidence type="ECO:0000256" key="1">
    <source>
        <dbReference type="SAM" id="SignalP"/>
    </source>
</evidence>
<feature type="chain" id="PRO_5020853190" description="Outer membrane family protein" evidence="1">
    <location>
        <begin position="20"/>
        <end position="430"/>
    </location>
</feature>
<accession>A0A4V6I2L5</accession>
<evidence type="ECO:0008006" key="4">
    <source>
        <dbReference type="Google" id="ProtNLM"/>
    </source>
</evidence>
<comment type="caution">
    <text evidence="2">The sequence shown here is derived from an EMBL/GenBank/DDBJ whole genome shotgun (WGS) entry which is preliminary data.</text>
</comment>
<evidence type="ECO:0000313" key="3">
    <source>
        <dbReference type="Proteomes" id="UP000029733"/>
    </source>
</evidence>
<dbReference type="OrthoDB" id="5328533at2"/>
<keyword evidence="1" id="KW-0732">Signal</keyword>
<reference evidence="2 3" key="1">
    <citation type="journal article" date="2014" name="Genome Announc.">
        <title>Draft genome sequences of eight enterohepatic helicobacter species isolated from both laboratory and wild rodents.</title>
        <authorList>
            <person name="Sheh A."/>
            <person name="Shen Z."/>
            <person name="Fox J.G."/>
        </authorList>
    </citation>
    <scope>NUCLEOTIDE SEQUENCE [LARGE SCALE GENOMIC DNA]</scope>
    <source>
        <strain evidence="2 3">MIT 09-6949</strain>
    </source>
</reference>
<proteinExistence type="predicted"/>
<dbReference type="AlphaFoldDB" id="A0A4V6I2L5"/>
<dbReference type="Proteomes" id="UP000029733">
    <property type="component" value="Unassembled WGS sequence"/>
</dbReference>
<organism evidence="2 3">
    <name type="scientific">Helicobacter jaachi</name>
    <dbReference type="NCBI Taxonomy" id="1677920"/>
    <lineage>
        <taxon>Bacteria</taxon>
        <taxon>Pseudomonadati</taxon>
        <taxon>Campylobacterota</taxon>
        <taxon>Epsilonproteobacteria</taxon>
        <taxon>Campylobacterales</taxon>
        <taxon>Helicobacteraceae</taxon>
        <taxon>Helicobacter</taxon>
    </lineage>
</organism>
<keyword evidence="3" id="KW-1185">Reference proteome</keyword>
<sequence>MKKSMIALCVICACGFALDYSFGGRAEAFGKFSFNDGKANEADSINPSDSYASMFGALEWAVREGGLELALGGALNTLAYDSTTAQGGTSLGNGYVGAWWGYRGNEGLETRRYILHNASIGFENSLFSFKAGRYETQGLDWFNAWNEGIQVRINPINGSSWHLAAWGFYSNARAMVYNNWFWDYTRFSLAGEALGAGGVDLTFNTESTQTQFSAYGYYVPHRFSAPGVKLWLKILTHQFEAIGLFPRNALNPTWYDGTQITQDTILGNKFDRSTQTLFLKYQYGDDEQDNFYAGAMFYKNWGNANAWIGTYGDPFGGIVDIWTGSAYDKGASLSDIVGRNATSGMLYVGGVNYDINWQLLGRLTTSPRSDEQSIALTLTKEIIKDLRFRIKIEYFNDTTKAGYAVGNSPVLSQNQTNDRSHIMTWLLHTF</sequence>
<dbReference type="EMBL" id="JRPR02000003">
    <property type="protein sequence ID" value="TLD96612.1"/>
    <property type="molecule type" value="Genomic_DNA"/>
</dbReference>
<dbReference type="Pfam" id="PF02521">
    <property type="entry name" value="HP_OMP_2"/>
    <property type="match status" value="1"/>
</dbReference>
<protein>
    <recommendedName>
        <fullName evidence="4">Outer membrane family protein</fullName>
    </recommendedName>
</protein>
<dbReference type="InterPro" id="IPR003678">
    <property type="entry name" value="Put_OMP"/>
</dbReference>
<name>A0A4V6I2L5_9HELI</name>
<dbReference type="RefSeq" id="WP_034355561.1">
    <property type="nucleotide sequence ID" value="NZ_JRPR02000003.1"/>
</dbReference>
<evidence type="ECO:0000313" key="2">
    <source>
        <dbReference type="EMBL" id="TLD96612.1"/>
    </source>
</evidence>
<gene>
    <name evidence="2" type="ORF">LS71_006025</name>
</gene>
<feature type="signal peptide" evidence="1">
    <location>
        <begin position="1"/>
        <end position="19"/>
    </location>
</feature>